<comment type="caution">
    <text evidence="1">The sequence shown here is derived from an EMBL/GenBank/DDBJ whole genome shotgun (WGS) entry which is preliminary data.</text>
</comment>
<organism evidence="1 2">
    <name type="scientific">Microthlaspi erraticum</name>
    <dbReference type="NCBI Taxonomy" id="1685480"/>
    <lineage>
        <taxon>Eukaryota</taxon>
        <taxon>Viridiplantae</taxon>
        <taxon>Streptophyta</taxon>
        <taxon>Embryophyta</taxon>
        <taxon>Tracheophyta</taxon>
        <taxon>Spermatophyta</taxon>
        <taxon>Magnoliopsida</taxon>
        <taxon>eudicotyledons</taxon>
        <taxon>Gunneridae</taxon>
        <taxon>Pentapetalae</taxon>
        <taxon>rosids</taxon>
        <taxon>malvids</taxon>
        <taxon>Brassicales</taxon>
        <taxon>Brassicaceae</taxon>
        <taxon>Coluteocarpeae</taxon>
        <taxon>Microthlaspi</taxon>
    </lineage>
</organism>
<evidence type="ECO:0000313" key="1">
    <source>
        <dbReference type="EMBL" id="CAA7019860.1"/>
    </source>
</evidence>
<evidence type="ECO:0000313" key="2">
    <source>
        <dbReference type="Proteomes" id="UP000467841"/>
    </source>
</evidence>
<sequence>MLRIQWPTAAPPVHPFRRIAAYLLRTWRGQSEGVYRKEDSKWSNYRVCGSGWIREGGSERGIIAMGLGN</sequence>
<dbReference type="Proteomes" id="UP000467841">
    <property type="component" value="Unassembled WGS sequence"/>
</dbReference>
<gene>
    <name evidence="1" type="ORF">MERR_LOCUS7095</name>
</gene>
<name>A0A6D2HZ18_9BRAS</name>
<reference evidence="1" key="1">
    <citation type="submission" date="2020-01" db="EMBL/GenBank/DDBJ databases">
        <authorList>
            <person name="Mishra B."/>
        </authorList>
    </citation>
    <scope>NUCLEOTIDE SEQUENCE [LARGE SCALE GENOMIC DNA]</scope>
</reference>
<keyword evidence="2" id="KW-1185">Reference proteome</keyword>
<proteinExistence type="predicted"/>
<accession>A0A6D2HZ18</accession>
<dbReference type="AlphaFoldDB" id="A0A6D2HZ18"/>
<dbReference type="EMBL" id="CACVBM020000495">
    <property type="protein sequence ID" value="CAA7019860.1"/>
    <property type="molecule type" value="Genomic_DNA"/>
</dbReference>
<protein>
    <submittedName>
        <fullName evidence="1">Uncharacterized protein</fullName>
    </submittedName>
</protein>